<reference evidence="2" key="1">
    <citation type="submission" date="2020-05" db="EMBL/GenBank/DDBJ databases">
        <authorList>
            <person name="Chiriac C."/>
            <person name="Salcher M."/>
            <person name="Ghai R."/>
            <person name="Kavagutti S V."/>
        </authorList>
    </citation>
    <scope>NUCLEOTIDE SEQUENCE</scope>
</reference>
<name>A0A6J6EUC1_9ZZZZ</name>
<feature type="region of interest" description="Disordered" evidence="1">
    <location>
        <begin position="1"/>
        <end position="42"/>
    </location>
</feature>
<dbReference type="AlphaFoldDB" id="A0A6J6EUC1"/>
<dbReference type="EMBL" id="CAEZTM010000085">
    <property type="protein sequence ID" value="CAB4580102.1"/>
    <property type="molecule type" value="Genomic_DNA"/>
</dbReference>
<sequence>MAALVRGSKTRSGQGDHSLLERPRDDPGARSVGNRNAVHRSPRCGRRGVCEIPARAPQSRQDARHNIGVLERAGSAHHEFVRSVVGVIVAEHRRTLRGLDRLGVSTNRATQSMVAEHEFGNALVSDITGIIISHRELFQNDLPLDLKFVGVNHGIDNHVGEDVDGHVHIGVLNLRVVAGVFFGSEGIVLAAHRIKGNGDIECASGRGAFEQQMLEEVCGAIGDVIFITRAHRNPKP</sequence>
<evidence type="ECO:0000256" key="1">
    <source>
        <dbReference type="SAM" id="MobiDB-lite"/>
    </source>
</evidence>
<accession>A0A6J6EUC1</accession>
<feature type="compositionally biased region" description="Basic and acidic residues" evidence="1">
    <location>
        <begin position="18"/>
        <end position="28"/>
    </location>
</feature>
<proteinExistence type="predicted"/>
<gene>
    <name evidence="2" type="ORF">UFOPK1684_01338</name>
</gene>
<evidence type="ECO:0000313" key="2">
    <source>
        <dbReference type="EMBL" id="CAB4580102.1"/>
    </source>
</evidence>
<organism evidence="2">
    <name type="scientific">freshwater metagenome</name>
    <dbReference type="NCBI Taxonomy" id="449393"/>
    <lineage>
        <taxon>unclassified sequences</taxon>
        <taxon>metagenomes</taxon>
        <taxon>ecological metagenomes</taxon>
    </lineage>
</organism>
<protein>
    <submittedName>
        <fullName evidence="2">Unannotated protein</fullName>
    </submittedName>
</protein>